<reference evidence="1" key="1">
    <citation type="submission" date="2022-08" db="EMBL/GenBank/DDBJ databases">
        <authorList>
            <person name="Abuwarda M.A."/>
            <person name="Alvarez A."/>
            <person name="Batteikh M."/>
            <person name="Baughman A.P."/>
            <person name="Chavez V."/>
            <person name="Cheng C."/>
            <person name="Cosentino E.J."/>
            <person name="Di Blasi D.L."/>
            <person name="Dooley N.L."/>
            <person name="Empson B.M."/>
            <person name="Erfanian K."/>
            <person name="Esparza P.D."/>
            <person name="Fleming H.S."/>
            <person name="Ghannam M.S."/>
            <person name="Gibbons A.C."/>
            <person name="Gonzalez C."/>
            <person name="Huq N.E."/>
            <person name="Jin K."/>
            <person name="Kamarzar M."/>
            <person name="Khaine A."/>
            <person name="Krug K.R."/>
            <person name="Lee A."/>
            <person name="Liao S."/>
            <person name="Light I."/>
            <person name="Ma Y."/>
            <person name="Magaling J.M."/>
            <person name="McLinden K.C."/>
            <person name="Melkote A."/>
            <person name="Montoya Serpas C.A."/>
            <person name="Niazmandi K."/>
            <person name="Ostroske E.C."/>
            <person name="Paek B.H."/>
            <person name="Rajiv S."/>
            <person name="Santos C.E."/>
            <person name="Semaan S.A."/>
            <person name="Senthilvelan J."/>
            <person name="Sheppy T.E."/>
            <person name="Stephenson J.C."/>
            <person name="Tenney M.E."/>
            <person name="Teoh N."/>
            <person name="Thorp J.P."/>
            <person name="Turon Font G."/>
            <person name="Uvarov E.V."/>
            <person name="Verpukhovskiy P."/>
            <person name="Wang J."/>
            <person name="Whang A.Y."/>
            <person name="Wright N.E."/>
            <person name="Wu M."/>
            <person name="Zhuang C."/>
            <person name="Bruns J.A."/>
            <person name="Chai A.E."/>
            <person name="Parikh H."/>
            <person name="Zorawik M."/>
            <person name="Garza D.R."/>
            <person name="Ngo R.T."/>
            <person name="Reddi K."/>
            <person name="Garcia-Vedrenne A.E."/>
            <person name="Freise A.C."/>
            <person name="Balish M.F."/>
            <person name="Garlena R.A."/>
            <person name="Russell D.A."/>
            <person name="Jacobs-Sera D."/>
            <person name="Hatfull G.F."/>
        </authorList>
    </citation>
    <scope>NUCLEOTIDE SEQUENCE</scope>
</reference>
<dbReference type="Proteomes" id="UP001064297">
    <property type="component" value="Segment"/>
</dbReference>
<keyword evidence="2" id="KW-1185">Reference proteome</keyword>
<dbReference type="EMBL" id="OP297535">
    <property type="protein sequence ID" value="UXE03873.1"/>
    <property type="molecule type" value="Genomic_DNA"/>
</dbReference>
<evidence type="ECO:0000313" key="2">
    <source>
        <dbReference type="Proteomes" id="UP001064297"/>
    </source>
</evidence>
<proteinExistence type="predicted"/>
<gene>
    <name evidence="1" type="primary">150</name>
    <name evidence="1" type="ORF">SEA_OBLADI_150</name>
</gene>
<evidence type="ECO:0000313" key="1">
    <source>
        <dbReference type="EMBL" id="UXE03873.1"/>
    </source>
</evidence>
<sequence length="67" mass="7343">MNTYAVGIRVFEQCNPLERRAVAEAAGLALVDTAEEAREFAIELVNEQFGESVDCEVLVKPITEVMG</sequence>
<accession>A0A977KLV1</accession>
<protein>
    <submittedName>
        <fullName evidence="1">Uncharacterized protein</fullName>
    </submittedName>
</protein>
<name>A0A977KLV1_9CAUD</name>
<organism evidence="1 2">
    <name type="scientific">Gordonia phage ObLaDi</name>
    <dbReference type="NCBI Taxonomy" id="2978487"/>
    <lineage>
        <taxon>Viruses</taxon>
        <taxon>Duplodnaviria</taxon>
        <taxon>Heunggongvirae</taxon>
        <taxon>Uroviricota</taxon>
        <taxon>Caudoviricetes</taxon>
        <taxon>Kruegerviridae</taxon>
        <taxon>Cafassovirus</taxon>
        <taxon>Cafassovirus obladi</taxon>
    </lineage>
</organism>